<dbReference type="Proteomes" id="UP000683360">
    <property type="component" value="Unassembled WGS sequence"/>
</dbReference>
<keyword evidence="2" id="KW-1185">Reference proteome</keyword>
<organism evidence="1 2">
    <name type="scientific">Mytilus edulis</name>
    <name type="common">Blue mussel</name>
    <dbReference type="NCBI Taxonomy" id="6550"/>
    <lineage>
        <taxon>Eukaryota</taxon>
        <taxon>Metazoa</taxon>
        <taxon>Spiralia</taxon>
        <taxon>Lophotrochozoa</taxon>
        <taxon>Mollusca</taxon>
        <taxon>Bivalvia</taxon>
        <taxon>Autobranchia</taxon>
        <taxon>Pteriomorphia</taxon>
        <taxon>Mytilida</taxon>
        <taxon>Mytiloidea</taxon>
        <taxon>Mytilidae</taxon>
        <taxon>Mytilinae</taxon>
        <taxon>Mytilus</taxon>
    </lineage>
</organism>
<dbReference type="OrthoDB" id="6149635at2759"/>
<accession>A0A8S3V7I1</accession>
<dbReference type="AlphaFoldDB" id="A0A8S3V7I1"/>
<evidence type="ECO:0000313" key="1">
    <source>
        <dbReference type="EMBL" id="CAG2249727.1"/>
    </source>
</evidence>
<sequence>MVLLSSRNSTVSKLGGNDEYTTELHLNNNIKSIKPTLSSSFNGGSKGLTMSMFSNAIHSTINIPANINQTMTSRWIENKTRSYLNALKYQTETISQNTMTETLLTSLISEINDTVSSGRTNTHQAVNIKPRRSSQIQQSVIVTTENTPSVGKLAQQIINCDLLRNLGYVSSCF</sequence>
<name>A0A8S3V7I1_MYTED</name>
<comment type="caution">
    <text evidence="1">The sequence shown here is derived from an EMBL/GenBank/DDBJ whole genome shotgun (WGS) entry which is preliminary data.</text>
</comment>
<proteinExistence type="predicted"/>
<reference evidence="1" key="1">
    <citation type="submission" date="2021-03" db="EMBL/GenBank/DDBJ databases">
        <authorList>
            <person name="Bekaert M."/>
        </authorList>
    </citation>
    <scope>NUCLEOTIDE SEQUENCE</scope>
</reference>
<dbReference type="EMBL" id="CAJPWZ010002987">
    <property type="protein sequence ID" value="CAG2249727.1"/>
    <property type="molecule type" value="Genomic_DNA"/>
</dbReference>
<protein>
    <submittedName>
        <fullName evidence="1">Uncharacterized protein</fullName>
    </submittedName>
</protein>
<gene>
    <name evidence="1" type="ORF">MEDL_61476</name>
</gene>
<evidence type="ECO:0000313" key="2">
    <source>
        <dbReference type="Proteomes" id="UP000683360"/>
    </source>
</evidence>